<feature type="compositionally biased region" description="Low complexity" evidence="7">
    <location>
        <begin position="428"/>
        <end position="437"/>
    </location>
</feature>
<dbReference type="EMBL" id="UOFU01000195">
    <property type="protein sequence ID" value="VAX00197.1"/>
    <property type="molecule type" value="Genomic_DNA"/>
</dbReference>
<feature type="domain" description="DEAD-box RNA helicase Q" evidence="10">
    <location>
        <begin position="9"/>
        <end position="37"/>
    </location>
</feature>
<proteinExistence type="inferred from homology"/>
<protein>
    <submittedName>
        <fullName evidence="11">ATP-dependent RNA helicase RhlB</fullName>
    </submittedName>
</protein>
<accession>A0A3B1B538</accession>
<dbReference type="PANTHER" id="PTHR47959">
    <property type="entry name" value="ATP-DEPENDENT RNA HELICASE RHLE-RELATED"/>
    <property type="match status" value="1"/>
</dbReference>
<evidence type="ECO:0000259" key="10">
    <source>
        <dbReference type="PROSITE" id="PS51195"/>
    </source>
</evidence>
<keyword evidence="6" id="KW-0694">RNA-binding</keyword>
<dbReference type="AlphaFoldDB" id="A0A3B1B538"/>
<evidence type="ECO:0000313" key="11">
    <source>
        <dbReference type="EMBL" id="VAX00197.1"/>
    </source>
</evidence>
<keyword evidence="2" id="KW-0547">Nucleotide-binding</keyword>
<name>A0A3B1B538_9ZZZZ</name>
<dbReference type="PROSITE" id="PS00039">
    <property type="entry name" value="DEAD_ATP_HELICASE"/>
    <property type="match status" value="1"/>
</dbReference>
<organism evidence="11">
    <name type="scientific">hydrothermal vent metagenome</name>
    <dbReference type="NCBI Taxonomy" id="652676"/>
    <lineage>
        <taxon>unclassified sequences</taxon>
        <taxon>metagenomes</taxon>
        <taxon>ecological metagenomes</taxon>
    </lineage>
</organism>
<dbReference type="SMART" id="SM00487">
    <property type="entry name" value="DEXDc"/>
    <property type="match status" value="1"/>
</dbReference>
<keyword evidence="1" id="KW-0963">Cytoplasm</keyword>
<reference evidence="11" key="1">
    <citation type="submission" date="2018-06" db="EMBL/GenBank/DDBJ databases">
        <authorList>
            <person name="Zhirakovskaya E."/>
        </authorList>
    </citation>
    <scope>NUCLEOTIDE SEQUENCE</scope>
</reference>
<dbReference type="NCBIfam" id="NF003419">
    <property type="entry name" value="PRK04837.1"/>
    <property type="match status" value="1"/>
</dbReference>
<dbReference type="HAMAP" id="MF_00661">
    <property type="entry name" value="DEAD_helicase_RhlB"/>
    <property type="match status" value="1"/>
</dbReference>
<dbReference type="InterPro" id="IPR014014">
    <property type="entry name" value="RNA_helicase_DEAD_Q_motif"/>
</dbReference>
<keyword evidence="4 11" id="KW-0347">Helicase</keyword>
<feature type="domain" description="Helicase ATP-binding" evidence="8">
    <location>
        <begin position="40"/>
        <end position="219"/>
    </location>
</feature>
<evidence type="ECO:0000256" key="4">
    <source>
        <dbReference type="ARBA" id="ARBA00022806"/>
    </source>
</evidence>
<evidence type="ECO:0000259" key="9">
    <source>
        <dbReference type="PROSITE" id="PS51194"/>
    </source>
</evidence>
<feature type="domain" description="Helicase C-terminal" evidence="9">
    <location>
        <begin position="249"/>
        <end position="393"/>
    </location>
</feature>
<evidence type="ECO:0000256" key="5">
    <source>
        <dbReference type="ARBA" id="ARBA00022840"/>
    </source>
</evidence>
<dbReference type="InterPro" id="IPR050079">
    <property type="entry name" value="DEAD_box_RNA_helicase"/>
</dbReference>
<dbReference type="Gene3D" id="3.40.50.300">
    <property type="entry name" value="P-loop containing nucleotide triphosphate hydrolases"/>
    <property type="match status" value="2"/>
</dbReference>
<keyword evidence="5" id="KW-0067">ATP-binding</keyword>
<dbReference type="GO" id="GO:0016787">
    <property type="term" value="F:hydrolase activity"/>
    <property type="evidence" value="ECO:0007669"/>
    <property type="project" value="UniProtKB-KW"/>
</dbReference>
<dbReference type="Pfam" id="PF00270">
    <property type="entry name" value="DEAD"/>
    <property type="match status" value="1"/>
</dbReference>
<feature type="region of interest" description="Disordered" evidence="7">
    <location>
        <begin position="395"/>
        <end position="437"/>
    </location>
</feature>
<dbReference type="InterPro" id="IPR000629">
    <property type="entry name" value="RNA-helicase_DEAD-box_CS"/>
</dbReference>
<sequence length="437" mass="48265">MTDTHLTETSFRELGLADALVQGVETAGFSYCTPIQAETLPLALKGQDVLGQAQTGTGKTAAFLLAVLHRLLAVQPPESRRPNQPRAFILAPTRELAIQIHKDALALAGNTDFRIQVVYGGSGYEQQRNDLQAGVDILIGTPGRLIDYFKQHVYDLKQVQAMVLDEADRMFDLGFIKDIRYLLRRMPPPEERLNMLFSATLPLRVTELAYEHMNKAVTISVETDKVTADRVTEIVYGPSNEEKIPLLLGLLRHMDPTRTIIFVNTKRAAERVWGYLESNGIQAAVLSGDVPQKKRISLLTQFQAGELPVMVATDVAARGLHIADVSHVINYDLPQEAEDYVHRIGRTARAGAKGDAISFACEDYAFSLGDIQDYISYEIPRGRVTPELLAEDIKPRVRIARKPKPSGGRSGSGRDRGGSGSSRHSRGRSGSSRPRNR</sequence>
<dbReference type="InterPro" id="IPR001650">
    <property type="entry name" value="Helicase_C-like"/>
</dbReference>
<dbReference type="PANTHER" id="PTHR47959:SF10">
    <property type="entry name" value="ATP-DEPENDENT RNA HELICASE RHLB"/>
    <property type="match status" value="1"/>
</dbReference>
<dbReference type="CDD" id="cd18787">
    <property type="entry name" value="SF2_C_DEAD"/>
    <property type="match status" value="1"/>
</dbReference>
<evidence type="ECO:0000256" key="3">
    <source>
        <dbReference type="ARBA" id="ARBA00022801"/>
    </source>
</evidence>
<evidence type="ECO:0000256" key="7">
    <source>
        <dbReference type="SAM" id="MobiDB-lite"/>
    </source>
</evidence>
<evidence type="ECO:0000259" key="8">
    <source>
        <dbReference type="PROSITE" id="PS51192"/>
    </source>
</evidence>
<dbReference type="Pfam" id="PF00271">
    <property type="entry name" value="Helicase_C"/>
    <property type="match status" value="1"/>
</dbReference>
<dbReference type="PROSITE" id="PS51192">
    <property type="entry name" value="HELICASE_ATP_BIND_1"/>
    <property type="match status" value="1"/>
</dbReference>
<dbReference type="InterPro" id="IPR023554">
    <property type="entry name" value="RNA_helicase_ATP-dep_RhlB"/>
</dbReference>
<dbReference type="GO" id="GO:0005524">
    <property type="term" value="F:ATP binding"/>
    <property type="evidence" value="ECO:0007669"/>
    <property type="project" value="UniProtKB-KW"/>
</dbReference>
<dbReference type="SMART" id="SM00490">
    <property type="entry name" value="HELICc"/>
    <property type="match status" value="1"/>
</dbReference>
<dbReference type="PROSITE" id="PS51195">
    <property type="entry name" value="Q_MOTIF"/>
    <property type="match status" value="1"/>
</dbReference>
<gene>
    <name evidence="11" type="ORF">MNBD_GAMMA20-1592</name>
</gene>
<dbReference type="InterPro" id="IPR011545">
    <property type="entry name" value="DEAD/DEAH_box_helicase_dom"/>
</dbReference>
<dbReference type="GO" id="GO:0003723">
    <property type="term" value="F:RNA binding"/>
    <property type="evidence" value="ECO:0007669"/>
    <property type="project" value="UniProtKB-KW"/>
</dbReference>
<dbReference type="GO" id="GO:0003724">
    <property type="term" value="F:RNA helicase activity"/>
    <property type="evidence" value="ECO:0007669"/>
    <property type="project" value="InterPro"/>
</dbReference>
<evidence type="ECO:0000256" key="2">
    <source>
        <dbReference type="ARBA" id="ARBA00022741"/>
    </source>
</evidence>
<dbReference type="PROSITE" id="PS51194">
    <property type="entry name" value="HELICASE_CTER"/>
    <property type="match status" value="1"/>
</dbReference>
<dbReference type="SUPFAM" id="SSF52540">
    <property type="entry name" value="P-loop containing nucleoside triphosphate hydrolases"/>
    <property type="match status" value="1"/>
</dbReference>
<evidence type="ECO:0000256" key="1">
    <source>
        <dbReference type="ARBA" id="ARBA00022490"/>
    </source>
</evidence>
<dbReference type="GO" id="GO:0005829">
    <property type="term" value="C:cytosol"/>
    <property type="evidence" value="ECO:0007669"/>
    <property type="project" value="TreeGrafter"/>
</dbReference>
<dbReference type="InterPro" id="IPR014001">
    <property type="entry name" value="Helicase_ATP-bd"/>
</dbReference>
<keyword evidence="3" id="KW-0378">Hydrolase</keyword>
<evidence type="ECO:0000256" key="6">
    <source>
        <dbReference type="ARBA" id="ARBA00022884"/>
    </source>
</evidence>
<dbReference type="CDD" id="cd00268">
    <property type="entry name" value="DEADc"/>
    <property type="match status" value="1"/>
</dbReference>
<dbReference type="InterPro" id="IPR027417">
    <property type="entry name" value="P-loop_NTPase"/>
</dbReference>
<dbReference type="InterPro" id="IPR044742">
    <property type="entry name" value="DEAD/DEAH_RhlB"/>
</dbReference>